<evidence type="ECO:0000313" key="3">
    <source>
        <dbReference type="EMBL" id="KXT07275.1"/>
    </source>
</evidence>
<feature type="coiled-coil region" evidence="1">
    <location>
        <begin position="130"/>
        <end position="157"/>
    </location>
</feature>
<evidence type="ECO:0000313" key="4">
    <source>
        <dbReference type="Proteomes" id="UP000070133"/>
    </source>
</evidence>
<comment type="caution">
    <text evidence="3">The sequence shown here is derived from an EMBL/GenBank/DDBJ whole genome shotgun (WGS) entry which is preliminary data.</text>
</comment>
<feature type="compositionally biased region" description="Basic residues" evidence="2">
    <location>
        <begin position="1"/>
        <end position="11"/>
    </location>
</feature>
<protein>
    <submittedName>
        <fullName evidence="3">Uncharacterized protein</fullName>
    </submittedName>
</protein>
<evidence type="ECO:0000256" key="2">
    <source>
        <dbReference type="SAM" id="MobiDB-lite"/>
    </source>
</evidence>
<proteinExistence type="predicted"/>
<keyword evidence="4" id="KW-1185">Reference proteome</keyword>
<dbReference type="AlphaFoldDB" id="A0A139HXU2"/>
<evidence type="ECO:0000256" key="1">
    <source>
        <dbReference type="SAM" id="Coils"/>
    </source>
</evidence>
<feature type="region of interest" description="Disordered" evidence="2">
    <location>
        <begin position="48"/>
        <end position="70"/>
    </location>
</feature>
<dbReference type="Proteomes" id="UP000070133">
    <property type="component" value="Unassembled WGS sequence"/>
</dbReference>
<gene>
    <name evidence="3" type="ORF">AC578_2432</name>
</gene>
<feature type="region of interest" description="Disordered" evidence="2">
    <location>
        <begin position="1"/>
        <end position="27"/>
    </location>
</feature>
<name>A0A139HXU2_9PEZI</name>
<dbReference type="OrthoDB" id="10459414at2759"/>
<dbReference type="EMBL" id="LFZN01000003">
    <property type="protein sequence ID" value="KXT07275.1"/>
    <property type="molecule type" value="Genomic_DNA"/>
</dbReference>
<feature type="coiled-coil region" evidence="1">
    <location>
        <begin position="470"/>
        <end position="504"/>
    </location>
</feature>
<accession>A0A139HXU2</accession>
<organism evidence="3 4">
    <name type="scientific">Pseudocercospora eumusae</name>
    <dbReference type="NCBI Taxonomy" id="321146"/>
    <lineage>
        <taxon>Eukaryota</taxon>
        <taxon>Fungi</taxon>
        <taxon>Dikarya</taxon>
        <taxon>Ascomycota</taxon>
        <taxon>Pezizomycotina</taxon>
        <taxon>Dothideomycetes</taxon>
        <taxon>Dothideomycetidae</taxon>
        <taxon>Mycosphaerellales</taxon>
        <taxon>Mycosphaerellaceae</taxon>
        <taxon>Pseudocercospora</taxon>
    </lineage>
</organism>
<feature type="coiled-coil region" evidence="1">
    <location>
        <begin position="392"/>
        <end position="437"/>
    </location>
</feature>
<sequence>MDRKNRQRRSRSPPARGSMESRALIRSSQSPGIYYALPLLRDFADNEPLRTHSGRKRCPPSIPSDQASDVLHAADRHACRSERERTPWQLPNQAKRQRTKQGIMANMQHANAAIDTGTRLSDNFQPQGRVAALEQALDQKTEEADSLRAQVNGKNHDKISAAAEALVQSDFKDVRARMLELAQAVKPPFKKQKTQALEEPDYPQIDSHAYEPEISANHAPNGPSMTQALDLATSFKTLVEGLNSQFETEKAKVAAQAVDLSAKDAQIEELHALWKTSYMREESARLQCEQTEIQLDIEQRKLESRTTELNAKTDEVTELQFIIQLRNTHEREQTALRSKLTRKLNEERTKNATIAESVTSLEKEIAVLKRAKTPKTTEDFEKRVSNMQKAHADTAQKLHKKHEETIKKLQTKQNDQLEKLQEKLTAAQGKASNLQRENSDQAAKLKDNDRKIINLSKDVEKAGQKSEKDAQKALKEIEGFKAMVEKSEAKAQKNEKVLEAARRVVRSDVSRDWQDFGTKMKDLSEAVKSRT</sequence>
<reference evidence="3 4" key="1">
    <citation type="submission" date="2015-07" db="EMBL/GenBank/DDBJ databases">
        <title>Comparative genomics of the Sigatoka disease complex on banana suggests a link between parallel evolutionary changes in Pseudocercospora fijiensis and Pseudocercospora eumusae and increased virulence on the banana host.</title>
        <authorList>
            <person name="Chang T.-C."/>
            <person name="Salvucci A."/>
            <person name="Crous P.W."/>
            <person name="Stergiopoulos I."/>
        </authorList>
    </citation>
    <scope>NUCLEOTIDE SEQUENCE [LARGE SCALE GENOMIC DNA]</scope>
    <source>
        <strain evidence="3 4">CBS 114824</strain>
    </source>
</reference>
<keyword evidence="1" id="KW-0175">Coiled coil</keyword>